<accession>A0A8J6N2K2</accession>
<evidence type="ECO:0000313" key="7">
    <source>
        <dbReference type="Proteomes" id="UP000650524"/>
    </source>
</evidence>
<comment type="caution">
    <text evidence="6">The sequence shown here is derived from an EMBL/GenBank/DDBJ whole genome shotgun (WGS) entry which is preliminary data.</text>
</comment>
<dbReference type="GO" id="GO:0008483">
    <property type="term" value="F:transaminase activity"/>
    <property type="evidence" value="ECO:0007669"/>
    <property type="project" value="UniProtKB-KW"/>
</dbReference>
<dbReference type="PROSITE" id="PS00599">
    <property type="entry name" value="AA_TRANSFER_CLASS_2"/>
    <property type="match status" value="1"/>
</dbReference>
<dbReference type="GO" id="GO:0030170">
    <property type="term" value="F:pyridoxal phosphate binding"/>
    <property type="evidence" value="ECO:0007669"/>
    <property type="project" value="InterPro"/>
</dbReference>
<proteinExistence type="inferred from homology"/>
<reference evidence="6 7" key="1">
    <citation type="submission" date="2020-08" db="EMBL/GenBank/DDBJ databases">
        <title>Bridging the membrane lipid divide: bacteria of the FCB group superphylum have the potential to synthesize archaeal ether lipids.</title>
        <authorList>
            <person name="Villanueva L."/>
            <person name="Von Meijenfeldt F.A.B."/>
            <person name="Westbye A.B."/>
            <person name="Yadav S."/>
            <person name="Hopmans E.C."/>
            <person name="Dutilh B.E."/>
            <person name="Sinninghe Damste J.S."/>
        </authorList>
    </citation>
    <scope>NUCLEOTIDE SEQUENCE [LARGE SCALE GENOMIC DNA]</scope>
    <source>
        <strain evidence="6">NIOZ-UU27</strain>
    </source>
</reference>
<evidence type="ECO:0000256" key="1">
    <source>
        <dbReference type="ARBA" id="ARBA00001933"/>
    </source>
</evidence>
<sequence>MNKHTSIFDKVVRYNDAETVRGLGLYPYFREIESGQDTEVIIQGKKVLMLGSNSYLGLTNDPRVKKAAIDAIEKYGTGCAGSRFLNGSLDIHTALEERLAAFVDKEATIIFSTGFMANLGFIAAVVQRGDYILADRLDHASIIDGANLSFGRLKRFEHNDPSSLESVLKSIPLEAGKLIVIDGIFSMDGDIADLPRIVPLAEKYNTAVMVDDAHSLGVIGPRGEGTAAHFGLQDRIDAIMGTFSKSLATVGGFIAGNAKLIDFLRHTSRTLMFSASLPPASVAAVMKSLDIIEQEPERREALWENTKAMAEGLVDLKYDIGSSNTPVIPILLGGMEKTLRMCIRLQEEGVFVNPVVPPAVPQNRSIIRISLMATHTRQQIDMALSSLKKVGREMNII</sequence>
<dbReference type="InterPro" id="IPR001917">
    <property type="entry name" value="Aminotrans_II_pyridoxalP_BS"/>
</dbReference>
<evidence type="ECO:0000313" key="6">
    <source>
        <dbReference type="EMBL" id="MBC8178654.1"/>
    </source>
</evidence>
<gene>
    <name evidence="6" type="ORF">H8E19_14720</name>
</gene>
<comment type="similarity">
    <text evidence="4">Belongs to the class-II pyridoxal-phosphate-dependent aminotransferase family.</text>
</comment>
<name>A0A8J6N2K2_9DELT</name>
<keyword evidence="3 4" id="KW-0663">Pyridoxal phosphate</keyword>
<keyword evidence="6" id="KW-0032">Aminotransferase</keyword>
<dbReference type="InterPro" id="IPR050087">
    <property type="entry name" value="AON_synthase_class-II"/>
</dbReference>
<protein>
    <submittedName>
        <fullName evidence="6">Aminotransferase class I/II-fold pyridoxal phosphate-dependent enzyme</fullName>
    </submittedName>
</protein>
<dbReference type="Gene3D" id="3.90.1150.10">
    <property type="entry name" value="Aspartate Aminotransferase, domain 1"/>
    <property type="match status" value="1"/>
</dbReference>
<keyword evidence="2" id="KW-0808">Transferase</keyword>
<dbReference type="Pfam" id="PF00155">
    <property type="entry name" value="Aminotran_1_2"/>
    <property type="match status" value="1"/>
</dbReference>
<dbReference type="PANTHER" id="PTHR13693">
    <property type="entry name" value="CLASS II AMINOTRANSFERASE/8-AMINO-7-OXONONANOATE SYNTHASE"/>
    <property type="match status" value="1"/>
</dbReference>
<evidence type="ECO:0000259" key="5">
    <source>
        <dbReference type="Pfam" id="PF00155"/>
    </source>
</evidence>
<comment type="cofactor">
    <cofactor evidence="1 4">
        <name>pyridoxal 5'-phosphate</name>
        <dbReference type="ChEBI" id="CHEBI:597326"/>
    </cofactor>
</comment>
<evidence type="ECO:0000256" key="2">
    <source>
        <dbReference type="ARBA" id="ARBA00022679"/>
    </source>
</evidence>
<organism evidence="6 7">
    <name type="scientific">Candidatus Desulfacyla euxinica</name>
    <dbReference type="NCBI Taxonomy" id="2841693"/>
    <lineage>
        <taxon>Bacteria</taxon>
        <taxon>Deltaproteobacteria</taxon>
        <taxon>Candidatus Desulfacyla</taxon>
    </lineage>
</organism>
<evidence type="ECO:0000256" key="3">
    <source>
        <dbReference type="ARBA" id="ARBA00022898"/>
    </source>
</evidence>
<feature type="domain" description="Aminotransferase class I/classII large" evidence="5">
    <location>
        <begin position="46"/>
        <end position="387"/>
    </location>
</feature>
<dbReference type="SUPFAM" id="SSF53383">
    <property type="entry name" value="PLP-dependent transferases"/>
    <property type="match status" value="1"/>
</dbReference>
<dbReference type="CDD" id="cd06454">
    <property type="entry name" value="KBL_like"/>
    <property type="match status" value="1"/>
</dbReference>
<dbReference type="EMBL" id="JACNJD010000298">
    <property type="protein sequence ID" value="MBC8178654.1"/>
    <property type="molecule type" value="Genomic_DNA"/>
</dbReference>
<dbReference type="AlphaFoldDB" id="A0A8J6N2K2"/>
<dbReference type="InterPro" id="IPR015424">
    <property type="entry name" value="PyrdxlP-dep_Trfase"/>
</dbReference>
<dbReference type="PANTHER" id="PTHR13693:SF3">
    <property type="entry name" value="LD36009P"/>
    <property type="match status" value="1"/>
</dbReference>
<dbReference type="InterPro" id="IPR015421">
    <property type="entry name" value="PyrdxlP-dep_Trfase_major"/>
</dbReference>
<dbReference type="Gene3D" id="3.40.640.10">
    <property type="entry name" value="Type I PLP-dependent aspartate aminotransferase-like (Major domain)"/>
    <property type="match status" value="1"/>
</dbReference>
<dbReference type="Proteomes" id="UP000650524">
    <property type="component" value="Unassembled WGS sequence"/>
</dbReference>
<evidence type="ECO:0000256" key="4">
    <source>
        <dbReference type="RuleBase" id="RU003693"/>
    </source>
</evidence>
<dbReference type="InterPro" id="IPR015422">
    <property type="entry name" value="PyrdxlP-dep_Trfase_small"/>
</dbReference>
<dbReference type="InterPro" id="IPR004839">
    <property type="entry name" value="Aminotransferase_I/II_large"/>
</dbReference>